<dbReference type="InterPro" id="IPR016047">
    <property type="entry name" value="M23ase_b-sheet_dom"/>
</dbReference>
<keyword evidence="4" id="KW-1185">Reference proteome</keyword>
<feature type="signal peptide" evidence="1">
    <location>
        <begin position="1"/>
        <end position="22"/>
    </location>
</feature>
<feature type="chain" id="PRO_5037807144" evidence="1">
    <location>
        <begin position="23"/>
        <end position="563"/>
    </location>
</feature>
<dbReference type="RefSeq" id="WP_187467995.1">
    <property type="nucleotide sequence ID" value="NZ_JACSIT010000142.1"/>
</dbReference>
<dbReference type="InterPro" id="IPR011055">
    <property type="entry name" value="Dup_hybrid_motif"/>
</dbReference>
<comment type="caution">
    <text evidence="3">The sequence shown here is derived from an EMBL/GenBank/DDBJ whole genome shotgun (WGS) entry which is preliminary data.</text>
</comment>
<evidence type="ECO:0000313" key="4">
    <source>
        <dbReference type="Proteomes" id="UP000650081"/>
    </source>
</evidence>
<feature type="domain" description="M23ase beta-sheet core" evidence="2">
    <location>
        <begin position="43"/>
        <end position="108"/>
    </location>
</feature>
<dbReference type="Proteomes" id="UP000650081">
    <property type="component" value="Unassembled WGS sequence"/>
</dbReference>
<evidence type="ECO:0000256" key="1">
    <source>
        <dbReference type="SAM" id="SignalP"/>
    </source>
</evidence>
<dbReference type="Pfam" id="PF01551">
    <property type="entry name" value="Peptidase_M23"/>
    <property type="match status" value="1"/>
</dbReference>
<organism evidence="3 4">
    <name type="scientific">Neolewinella lacunae</name>
    <dbReference type="NCBI Taxonomy" id="1517758"/>
    <lineage>
        <taxon>Bacteria</taxon>
        <taxon>Pseudomonadati</taxon>
        <taxon>Bacteroidota</taxon>
        <taxon>Saprospiria</taxon>
        <taxon>Saprospirales</taxon>
        <taxon>Lewinellaceae</taxon>
        <taxon>Neolewinella</taxon>
    </lineage>
</organism>
<gene>
    <name evidence="3" type="ORF">H9S92_17505</name>
</gene>
<accession>A0A923PM52</accession>
<name>A0A923PM52_9BACT</name>
<dbReference type="AlphaFoldDB" id="A0A923PM52"/>
<dbReference type="SUPFAM" id="SSF51261">
    <property type="entry name" value="Duplicated hybrid motif"/>
    <property type="match status" value="1"/>
</dbReference>
<dbReference type="PANTHER" id="PTHR21666:SF285">
    <property type="entry name" value="M23 FAMILY METALLOPEPTIDASE"/>
    <property type="match status" value="1"/>
</dbReference>
<dbReference type="GO" id="GO:0004222">
    <property type="term" value="F:metalloendopeptidase activity"/>
    <property type="evidence" value="ECO:0007669"/>
    <property type="project" value="TreeGrafter"/>
</dbReference>
<dbReference type="CDD" id="cd12797">
    <property type="entry name" value="M23_peptidase"/>
    <property type="match status" value="1"/>
</dbReference>
<protein>
    <submittedName>
        <fullName evidence="3">M23 family metallopeptidase</fullName>
    </submittedName>
</protein>
<proteinExistence type="predicted"/>
<dbReference type="Gene3D" id="2.70.70.10">
    <property type="entry name" value="Glucose Permease (Domain IIA)"/>
    <property type="match status" value="1"/>
</dbReference>
<reference evidence="3" key="1">
    <citation type="submission" date="2020-08" db="EMBL/GenBank/DDBJ databases">
        <title>Lewinella bacteria from marine environments.</title>
        <authorList>
            <person name="Zhong Y."/>
        </authorList>
    </citation>
    <scope>NUCLEOTIDE SEQUENCE</scope>
    <source>
        <strain evidence="3">KCTC 42187</strain>
    </source>
</reference>
<dbReference type="PANTHER" id="PTHR21666">
    <property type="entry name" value="PEPTIDASE-RELATED"/>
    <property type="match status" value="1"/>
</dbReference>
<dbReference type="InterPro" id="IPR050570">
    <property type="entry name" value="Cell_wall_metabolism_enzyme"/>
</dbReference>
<evidence type="ECO:0000259" key="2">
    <source>
        <dbReference type="Pfam" id="PF01551"/>
    </source>
</evidence>
<dbReference type="EMBL" id="JACSIT010000142">
    <property type="protein sequence ID" value="MBC6995969.1"/>
    <property type="molecule type" value="Genomic_DNA"/>
</dbReference>
<evidence type="ECO:0000313" key="3">
    <source>
        <dbReference type="EMBL" id="MBC6995969.1"/>
    </source>
</evidence>
<sequence length="563" mass="63689">MRALLFFLLLLGAGLGAQTTYAPPLRGPLLITGTFGELRSNHFHGGLDFRGAVGTPVYCVADGFVSRISVSAGGYGQAIYVDHPDGRRSVYAHLEAFRQDLLDTVRARQFAEEEFAQDLRFDSTAFPVRLGDQIGEVGNRGFSFGPHLHFEIREIAEDVPLNPFSLGFPIADTRAPQIRNLRIYELDSSRHEQRTQTLEPTELPDNRYTLSDTVVVHAPRIGLSLKAYDRQNGLPNWNGIYAGELLADSVLVHQFAFNRIPYDRTRYLNAMTDYADWVANQSWYHRFWALTPEALFSSDTTRLGALDGSLQLRPGQPQSIRMRVLDYAGNLAELSFTVVFQPNTSPVPPRPHQYFLPAGEPSLIENGDFRLYLGPKALYRDCYFRYARLPDTSAGHLSDVHQIHSPLTPLHGQATLHLRPRVPVPEALRAHVYLGQCDDAGNYQSHGGEWEEDGRMRADISTFGDYALFLDTIPPWVDIEYFNTDLRRAVGFSLQLKDNVRGGQLHYRGTIDGKWVLLEHEAKSNRLNYSFNTQDPGPGEHLFVLTADDSRGNTLRWERRFRR</sequence>
<keyword evidence="1" id="KW-0732">Signal</keyword>